<organism evidence="1">
    <name type="scientific">marine metagenome</name>
    <dbReference type="NCBI Taxonomy" id="408172"/>
    <lineage>
        <taxon>unclassified sequences</taxon>
        <taxon>metagenomes</taxon>
        <taxon>ecological metagenomes</taxon>
    </lineage>
</organism>
<sequence>MQPYYKFSSIILVLIFVACASGGSSGGSGSPRSGPNQIDAAELVGPYATMSTYEAIGRLRPTWFRTRAGEDEAMARVDNQNFPLNYLRSLPAEDVATMRYVNRRDATFRFGGRWGGPVIEVTSRRR</sequence>
<gene>
    <name evidence="1" type="ORF">METZ01_LOCUS455114</name>
</gene>
<dbReference type="AlphaFoldDB" id="A0A383A3W3"/>
<dbReference type="PROSITE" id="PS51257">
    <property type="entry name" value="PROKAR_LIPOPROTEIN"/>
    <property type="match status" value="1"/>
</dbReference>
<dbReference type="EMBL" id="UINC01188846">
    <property type="protein sequence ID" value="SVE02260.1"/>
    <property type="molecule type" value="Genomic_DNA"/>
</dbReference>
<accession>A0A383A3W3</accession>
<protein>
    <submittedName>
        <fullName evidence="1">Uncharacterized protein</fullName>
    </submittedName>
</protein>
<name>A0A383A3W3_9ZZZZ</name>
<proteinExistence type="predicted"/>
<evidence type="ECO:0000313" key="1">
    <source>
        <dbReference type="EMBL" id="SVE02260.1"/>
    </source>
</evidence>
<reference evidence="1" key="1">
    <citation type="submission" date="2018-05" db="EMBL/GenBank/DDBJ databases">
        <authorList>
            <person name="Lanie J.A."/>
            <person name="Ng W.-L."/>
            <person name="Kazmierczak K.M."/>
            <person name="Andrzejewski T.M."/>
            <person name="Davidsen T.M."/>
            <person name="Wayne K.J."/>
            <person name="Tettelin H."/>
            <person name="Glass J.I."/>
            <person name="Rusch D."/>
            <person name="Podicherti R."/>
            <person name="Tsui H.-C.T."/>
            <person name="Winkler M.E."/>
        </authorList>
    </citation>
    <scope>NUCLEOTIDE SEQUENCE</scope>
</reference>